<evidence type="ECO:0000313" key="1">
    <source>
        <dbReference type="EMBL" id="SOQ36337.1"/>
    </source>
</evidence>
<reference evidence="1" key="1">
    <citation type="submission" date="2016-07" db="EMBL/GenBank/DDBJ databases">
        <authorList>
            <person name="Bretaudeau A."/>
        </authorList>
    </citation>
    <scope>NUCLEOTIDE SEQUENCE</scope>
    <source>
        <strain evidence="1">Rice</strain>
        <tissue evidence="1">Whole body</tissue>
    </source>
</reference>
<accession>A0A2H1V696</accession>
<name>A0A2H1V696_SPOFR</name>
<gene>
    <name evidence="1" type="ORF">SFRICE_011625</name>
</gene>
<organism evidence="1">
    <name type="scientific">Spodoptera frugiperda</name>
    <name type="common">Fall armyworm</name>
    <dbReference type="NCBI Taxonomy" id="7108"/>
    <lineage>
        <taxon>Eukaryota</taxon>
        <taxon>Metazoa</taxon>
        <taxon>Ecdysozoa</taxon>
        <taxon>Arthropoda</taxon>
        <taxon>Hexapoda</taxon>
        <taxon>Insecta</taxon>
        <taxon>Pterygota</taxon>
        <taxon>Neoptera</taxon>
        <taxon>Endopterygota</taxon>
        <taxon>Lepidoptera</taxon>
        <taxon>Glossata</taxon>
        <taxon>Ditrysia</taxon>
        <taxon>Noctuoidea</taxon>
        <taxon>Noctuidae</taxon>
        <taxon>Amphipyrinae</taxon>
        <taxon>Spodoptera</taxon>
    </lineage>
</organism>
<proteinExistence type="predicted"/>
<protein>
    <submittedName>
        <fullName evidence="1">SFRICE_011625</fullName>
    </submittedName>
</protein>
<dbReference type="EMBL" id="ODYU01000892">
    <property type="protein sequence ID" value="SOQ36337.1"/>
    <property type="molecule type" value="Genomic_DNA"/>
</dbReference>
<dbReference type="AlphaFoldDB" id="A0A2H1V696"/>
<sequence>MVSNRRRPWTLETPEALQGCCSGIGDGEDWEGGNWASGNLTHTTKHNASVVSRRFSVRPWYHSGRAGPFVPKHGSPTLNLRFISHLLIQIVSFGVENHPRTSLALGKARGSVRLLLTKNHPVPTPAFRTGATITSSAVRRSGSYYLYWTFLWRLDGSLRRTWNATRCPYGPDSGRESSYPYSPSAGSHLRYFSFFFTGENHPMTSSLGEARESVRLLLTKNHPVPTPAFRAGAPVNPLGCPQAYDTRGQNGSTDKKYHPALDFRAGDPVLTRYQPYWAHLWWPDGSLKSHGSGTGRVASYPCSPPEFINIIKRDKTNV</sequence>